<dbReference type="InterPro" id="IPR041569">
    <property type="entry name" value="AAA_lid_3"/>
</dbReference>
<dbReference type="EMBL" id="HBGH01000889">
    <property type="protein sequence ID" value="CAD9222001.1"/>
    <property type="molecule type" value="Transcribed_RNA"/>
</dbReference>
<dbReference type="Gene3D" id="3.40.50.300">
    <property type="entry name" value="P-loop containing nucleotide triphosphate hydrolases"/>
    <property type="match status" value="1"/>
</dbReference>
<keyword evidence="5 7" id="KW-0067">ATP-binding</keyword>
<evidence type="ECO:0000256" key="1">
    <source>
        <dbReference type="ARBA" id="ARBA00004481"/>
    </source>
</evidence>
<dbReference type="SUPFAM" id="SSF116846">
    <property type="entry name" value="MIT domain"/>
    <property type="match status" value="1"/>
</dbReference>
<dbReference type="Pfam" id="PF00004">
    <property type="entry name" value="AAA"/>
    <property type="match status" value="1"/>
</dbReference>
<dbReference type="InterPro" id="IPR003959">
    <property type="entry name" value="ATPase_AAA_core"/>
</dbReference>
<dbReference type="CDD" id="cd19521">
    <property type="entry name" value="RecA-like_VPS4"/>
    <property type="match status" value="1"/>
</dbReference>
<comment type="subcellular location">
    <subcellularLocation>
        <location evidence="1">Endosome membrane</location>
        <topology evidence="1">Peripheral membrane protein</topology>
    </subcellularLocation>
</comment>
<dbReference type="CDD" id="cd02656">
    <property type="entry name" value="MIT"/>
    <property type="match status" value="1"/>
</dbReference>
<evidence type="ECO:0000256" key="7">
    <source>
        <dbReference type="RuleBase" id="RU003651"/>
    </source>
</evidence>
<organism evidence="11">
    <name type="scientific">Compsopogon caeruleus</name>
    <dbReference type="NCBI Taxonomy" id="31354"/>
    <lineage>
        <taxon>Eukaryota</taxon>
        <taxon>Rhodophyta</taxon>
        <taxon>Compsopogonophyceae</taxon>
        <taxon>Compsopogonales</taxon>
        <taxon>Compsopogonaceae</taxon>
        <taxon>Compsopogon</taxon>
    </lineage>
</organism>
<dbReference type="InterPro" id="IPR050304">
    <property type="entry name" value="MT-severing_AAA_ATPase"/>
</dbReference>
<feature type="region of interest" description="Disordered" evidence="8">
    <location>
        <begin position="86"/>
        <end position="140"/>
    </location>
</feature>
<dbReference type="Pfam" id="PF17862">
    <property type="entry name" value="AAA_lid_3"/>
    <property type="match status" value="1"/>
</dbReference>
<evidence type="ECO:0000256" key="8">
    <source>
        <dbReference type="SAM" id="MobiDB-lite"/>
    </source>
</evidence>
<evidence type="ECO:0000256" key="2">
    <source>
        <dbReference type="ARBA" id="ARBA00006914"/>
    </source>
</evidence>
<dbReference type="GO" id="GO:0016887">
    <property type="term" value="F:ATP hydrolysis activity"/>
    <property type="evidence" value="ECO:0007669"/>
    <property type="project" value="InterPro"/>
</dbReference>
<dbReference type="InterPro" id="IPR007330">
    <property type="entry name" value="MIT_dom"/>
</dbReference>
<feature type="compositionally biased region" description="Basic and acidic residues" evidence="8">
    <location>
        <begin position="125"/>
        <end position="140"/>
    </location>
</feature>
<evidence type="ECO:0008006" key="13">
    <source>
        <dbReference type="Google" id="ProtNLM"/>
    </source>
</evidence>
<keyword evidence="6" id="KW-0472">Membrane</keyword>
<dbReference type="InterPro" id="IPR027417">
    <property type="entry name" value="P-loop_NTPase"/>
</dbReference>
<evidence type="ECO:0000259" key="9">
    <source>
        <dbReference type="SMART" id="SM00382"/>
    </source>
</evidence>
<dbReference type="GO" id="GO:0005524">
    <property type="term" value="F:ATP binding"/>
    <property type="evidence" value="ECO:0007669"/>
    <property type="project" value="UniProtKB-KW"/>
</dbReference>
<feature type="domain" description="AAA+ ATPase" evidence="9">
    <location>
        <begin position="189"/>
        <end position="324"/>
    </location>
</feature>
<dbReference type="SMART" id="SM00745">
    <property type="entry name" value="MIT"/>
    <property type="match status" value="1"/>
</dbReference>
<dbReference type="AlphaFoldDB" id="A0A6T6AGU8"/>
<evidence type="ECO:0000256" key="4">
    <source>
        <dbReference type="ARBA" id="ARBA00022753"/>
    </source>
</evidence>
<dbReference type="Pfam" id="PF04212">
    <property type="entry name" value="MIT"/>
    <property type="match status" value="1"/>
</dbReference>
<accession>A0A6T6AGU8</accession>
<reference evidence="11" key="1">
    <citation type="submission" date="2021-01" db="EMBL/GenBank/DDBJ databases">
        <authorList>
            <person name="Corre E."/>
            <person name="Pelletier E."/>
            <person name="Niang G."/>
            <person name="Scheremetjew M."/>
            <person name="Finn R."/>
            <person name="Kale V."/>
            <person name="Holt S."/>
            <person name="Cochrane G."/>
            <person name="Meng A."/>
            <person name="Brown T."/>
            <person name="Cohen L."/>
        </authorList>
    </citation>
    <scope>NUCLEOTIDE SEQUENCE</scope>
    <source>
        <strain evidence="11">SAG 36.94</strain>
    </source>
</reference>
<evidence type="ECO:0000259" key="10">
    <source>
        <dbReference type="SMART" id="SM00745"/>
    </source>
</evidence>
<evidence type="ECO:0000256" key="3">
    <source>
        <dbReference type="ARBA" id="ARBA00022741"/>
    </source>
</evidence>
<protein>
    <recommendedName>
        <fullName evidence="13">Vesicle-fusing ATPase</fullName>
    </recommendedName>
</protein>
<dbReference type="GO" id="GO:0007033">
    <property type="term" value="P:vacuole organization"/>
    <property type="evidence" value="ECO:0007669"/>
    <property type="project" value="TreeGrafter"/>
</dbReference>
<dbReference type="Pfam" id="PF09336">
    <property type="entry name" value="Vps4_C"/>
    <property type="match status" value="1"/>
</dbReference>
<feature type="domain" description="MIT" evidence="10">
    <location>
        <begin position="5"/>
        <end position="90"/>
    </location>
</feature>
<dbReference type="PANTHER" id="PTHR23074:SF83">
    <property type="entry name" value="VACUOLAR PROTEIN SORTING-ASSOCIATED PROTEIN 4A"/>
    <property type="match status" value="1"/>
</dbReference>
<comment type="similarity">
    <text evidence="2 7">Belongs to the AAA ATPase family.</text>
</comment>
<dbReference type="Gene3D" id="1.20.58.80">
    <property type="entry name" value="Phosphotransferase system, lactose/cellobiose-type IIA subunit"/>
    <property type="match status" value="1"/>
</dbReference>
<dbReference type="InterPro" id="IPR003593">
    <property type="entry name" value="AAA+_ATPase"/>
</dbReference>
<keyword evidence="4" id="KW-0967">Endosome</keyword>
<dbReference type="InterPro" id="IPR003960">
    <property type="entry name" value="ATPase_AAA_CS"/>
</dbReference>
<dbReference type="Gene3D" id="1.10.8.60">
    <property type="match status" value="1"/>
</dbReference>
<dbReference type="SMART" id="SM00382">
    <property type="entry name" value="AAA"/>
    <property type="match status" value="1"/>
</dbReference>
<feature type="region of interest" description="Disordered" evidence="8">
    <location>
        <begin position="389"/>
        <end position="408"/>
    </location>
</feature>
<dbReference type="GO" id="GO:0016197">
    <property type="term" value="P:endosomal transport"/>
    <property type="evidence" value="ECO:0007669"/>
    <property type="project" value="TreeGrafter"/>
</dbReference>
<dbReference type="InterPro" id="IPR015415">
    <property type="entry name" value="Spast_Vps4_C"/>
</dbReference>
<evidence type="ECO:0000256" key="5">
    <source>
        <dbReference type="ARBA" id="ARBA00022840"/>
    </source>
</evidence>
<name>A0A6T6AGU8_9RHOD</name>
<evidence type="ECO:0000313" key="12">
    <source>
        <dbReference type="EMBL" id="CAD9222001.1"/>
    </source>
</evidence>
<dbReference type="InterPro" id="IPR036181">
    <property type="entry name" value="MIT_dom_sf"/>
</dbReference>
<evidence type="ECO:0000313" key="11">
    <source>
        <dbReference type="EMBL" id="CAD9221999.1"/>
    </source>
</evidence>
<dbReference type="FunFam" id="3.40.50.300:FF:000043">
    <property type="entry name" value="Vacuolar protein sorting-associated protein 4"/>
    <property type="match status" value="1"/>
</dbReference>
<keyword evidence="3 7" id="KW-0547">Nucleotide-binding</keyword>
<evidence type="ECO:0000256" key="6">
    <source>
        <dbReference type="ARBA" id="ARBA00023136"/>
    </source>
</evidence>
<dbReference type="GO" id="GO:0010008">
    <property type="term" value="C:endosome membrane"/>
    <property type="evidence" value="ECO:0007669"/>
    <property type="project" value="UniProtKB-SubCell"/>
</dbReference>
<sequence>MGDAKQAFIDPGLKFAEKAVDADRRAKETGDVALYREAFDAYKRAADYFMVALRHEKVGNLRQIIQNKALEWIDRAEQLQKLLENWKEPPKPSEGSELVEKPPGLEKGAAGPVGASPAGKKGANKKKENDEKQDESKKMRDALSGAIVSEKPNVKWDDVAGLEGAKEALKEAVILPIRFPNLFTGKRKPWRGILMYGPPGTGKSYLAKAVATEADSHFFSISSADLVSKWQGESEKLVRELFKMAREQKPSIIFIDEIDSLASARSDSESESARRIKTEFLVQMQGVGNDTDQVLVLGATNIPWGLDSAIRRRFERRIYIPLPDDRARARMFQIHLGKTPHSLSKADFEELGRLSDGYSGSDISVLVRDAIMQPVRTLQNAQTFKQTNVRDEETGSMSVKWTPCTPADPTARPMKLTDLNPDDLHVPDVSRLDFERALSHSKPSVSAIDIERHVQFTHEFGQEGN</sequence>
<dbReference type="FunFam" id="1.10.8.60:FF:000015">
    <property type="entry name" value="vacuolar protein sorting-associated protein 4A"/>
    <property type="match status" value="1"/>
</dbReference>
<dbReference type="SUPFAM" id="SSF52540">
    <property type="entry name" value="P-loop containing nucleoside triphosphate hydrolases"/>
    <property type="match status" value="1"/>
</dbReference>
<gene>
    <name evidence="11" type="ORF">CCAE0312_LOCUS445</name>
    <name evidence="12" type="ORF">CCAE0312_LOCUS446</name>
</gene>
<feature type="compositionally biased region" description="Low complexity" evidence="8">
    <location>
        <begin position="107"/>
        <end position="121"/>
    </location>
</feature>
<dbReference type="PROSITE" id="PS00674">
    <property type="entry name" value="AAA"/>
    <property type="match status" value="1"/>
</dbReference>
<dbReference type="PANTHER" id="PTHR23074">
    <property type="entry name" value="AAA DOMAIN-CONTAINING"/>
    <property type="match status" value="1"/>
</dbReference>
<dbReference type="EMBL" id="HBGH01000888">
    <property type="protein sequence ID" value="CAD9221999.1"/>
    <property type="molecule type" value="Transcribed_RNA"/>
</dbReference>
<proteinExistence type="inferred from homology"/>